<proteinExistence type="predicted"/>
<organism evidence="1 2">
    <name type="scientific">Tothia fuscella</name>
    <dbReference type="NCBI Taxonomy" id="1048955"/>
    <lineage>
        <taxon>Eukaryota</taxon>
        <taxon>Fungi</taxon>
        <taxon>Dikarya</taxon>
        <taxon>Ascomycota</taxon>
        <taxon>Pezizomycotina</taxon>
        <taxon>Dothideomycetes</taxon>
        <taxon>Pleosporomycetidae</taxon>
        <taxon>Venturiales</taxon>
        <taxon>Cylindrosympodiaceae</taxon>
        <taxon>Tothia</taxon>
    </lineage>
</organism>
<gene>
    <name evidence="1" type="ORF">EJ08DRAFT_496512</name>
</gene>
<accession>A0A9P4NZY9</accession>
<reference evidence="1" key="1">
    <citation type="journal article" date="2020" name="Stud. Mycol.">
        <title>101 Dothideomycetes genomes: a test case for predicting lifestyles and emergence of pathogens.</title>
        <authorList>
            <person name="Haridas S."/>
            <person name="Albert R."/>
            <person name="Binder M."/>
            <person name="Bloem J."/>
            <person name="Labutti K."/>
            <person name="Salamov A."/>
            <person name="Andreopoulos B."/>
            <person name="Baker S."/>
            <person name="Barry K."/>
            <person name="Bills G."/>
            <person name="Bluhm B."/>
            <person name="Cannon C."/>
            <person name="Castanera R."/>
            <person name="Culley D."/>
            <person name="Daum C."/>
            <person name="Ezra D."/>
            <person name="Gonzalez J."/>
            <person name="Henrissat B."/>
            <person name="Kuo A."/>
            <person name="Liang C."/>
            <person name="Lipzen A."/>
            <person name="Lutzoni F."/>
            <person name="Magnuson J."/>
            <person name="Mondo S."/>
            <person name="Nolan M."/>
            <person name="Ohm R."/>
            <person name="Pangilinan J."/>
            <person name="Park H.-J."/>
            <person name="Ramirez L."/>
            <person name="Alfaro M."/>
            <person name="Sun H."/>
            <person name="Tritt A."/>
            <person name="Yoshinaga Y."/>
            <person name="Zwiers L.-H."/>
            <person name="Turgeon B."/>
            <person name="Goodwin S."/>
            <person name="Spatafora J."/>
            <person name="Crous P."/>
            <person name="Grigoriev I."/>
        </authorList>
    </citation>
    <scope>NUCLEOTIDE SEQUENCE</scope>
    <source>
        <strain evidence="1">CBS 130266</strain>
    </source>
</reference>
<evidence type="ECO:0000313" key="1">
    <source>
        <dbReference type="EMBL" id="KAF2434219.1"/>
    </source>
</evidence>
<protein>
    <submittedName>
        <fullName evidence="1">Uncharacterized protein</fullName>
    </submittedName>
</protein>
<keyword evidence="2" id="KW-1185">Reference proteome</keyword>
<dbReference type="EMBL" id="MU007017">
    <property type="protein sequence ID" value="KAF2434219.1"/>
    <property type="molecule type" value="Genomic_DNA"/>
</dbReference>
<dbReference type="Proteomes" id="UP000800235">
    <property type="component" value="Unassembled WGS sequence"/>
</dbReference>
<comment type="caution">
    <text evidence="1">The sequence shown here is derived from an EMBL/GenBank/DDBJ whole genome shotgun (WGS) entry which is preliminary data.</text>
</comment>
<name>A0A9P4NZY9_9PEZI</name>
<dbReference type="AlphaFoldDB" id="A0A9P4NZY9"/>
<sequence length="85" mass="10285">MRPPRMLIWLRTSLKILHDRSYCLLFQENYKKNSSDLFLTNGSLRPQPRPIVMLHHALFVIAGPWVRYHRGRYVLFVFVSYHVWT</sequence>
<evidence type="ECO:0000313" key="2">
    <source>
        <dbReference type="Proteomes" id="UP000800235"/>
    </source>
</evidence>